<dbReference type="Proteomes" id="UP001372338">
    <property type="component" value="Unassembled WGS sequence"/>
</dbReference>
<evidence type="ECO:0000313" key="1">
    <source>
        <dbReference type="EMBL" id="KAK7268674.1"/>
    </source>
</evidence>
<keyword evidence="2" id="KW-1185">Reference proteome</keyword>
<evidence type="ECO:0000313" key="2">
    <source>
        <dbReference type="Proteomes" id="UP001372338"/>
    </source>
</evidence>
<accession>A0AAN9I8C8</accession>
<organism evidence="1 2">
    <name type="scientific">Crotalaria pallida</name>
    <name type="common">Smooth rattlebox</name>
    <name type="synonym">Crotalaria striata</name>
    <dbReference type="NCBI Taxonomy" id="3830"/>
    <lineage>
        <taxon>Eukaryota</taxon>
        <taxon>Viridiplantae</taxon>
        <taxon>Streptophyta</taxon>
        <taxon>Embryophyta</taxon>
        <taxon>Tracheophyta</taxon>
        <taxon>Spermatophyta</taxon>
        <taxon>Magnoliopsida</taxon>
        <taxon>eudicotyledons</taxon>
        <taxon>Gunneridae</taxon>
        <taxon>Pentapetalae</taxon>
        <taxon>rosids</taxon>
        <taxon>fabids</taxon>
        <taxon>Fabales</taxon>
        <taxon>Fabaceae</taxon>
        <taxon>Papilionoideae</taxon>
        <taxon>50 kb inversion clade</taxon>
        <taxon>genistoids sensu lato</taxon>
        <taxon>core genistoids</taxon>
        <taxon>Crotalarieae</taxon>
        <taxon>Crotalaria</taxon>
    </lineage>
</organism>
<reference evidence="1 2" key="1">
    <citation type="submission" date="2024-01" db="EMBL/GenBank/DDBJ databases">
        <title>The genomes of 5 underutilized Papilionoideae crops provide insights into root nodulation and disease resistanc.</title>
        <authorList>
            <person name="Yuan L."/>
        </authorList>
    </citation>
    <scope>NUCLEOTIDE SEQUENCE [LARGE SCALE GENOMIC DNA]</scope>
    <source>
        <strain evidence="1">ZHUSHIDOU_FW_LH</strain>
        <tissue evidence="1">Leaf</tissue>
    </source>
</reference>
<name>A0AAN9I8C8_CROPI</name>
<proteinExistence type="predicted"/>
<comment type="caution">
    <text evidence="1">The sequence shown here is derived from an EMBL/GenBank/DDBJ whole genome shotgun (WGS) entry which is preliminary data.</text>
</comment>
<sequence>MIRAIPPLTDNDGDDKLVWGGHKNGQFSIKEAYVILANDTPQPPVMDWKMPWQMKVRTHFVTNYIDAIKRCAKRNVASSIENNFVPFIKLRLWLVTTTFTPYTYLHSLSLSQIFRNL</sequence>
<dbReference type="AlphaFoldDB" id="A0AAN9I8C8"/>
<gene>
    <name evidence="1" type="ORF">RIF29_21380</name>
</gene>
<protein>
    <submittedName>
        <fullName evidence="1">Uncharacterized protein</fullName>
    </submittedName>
</protein>
<dbReference type="EMBL" id="JAYWIO010000004">
    <property type="protein sequence ID" value="KAK7268674.1"/>
    <property type="molecule type" value="Genomic_DNA"/>
</dbReference>